<sequence>MTVLADAATQIFLSDNVSPKPAAIANPNSGSYSRRDLYEERQTPESGIGAFATALIPLGTRLFCEESIILLPDDAGHVELYAAVKKLGKEEQELFWGLAASTKAGKDVEWIDILRRECDEDISSTFNDLVEAHEHAWSIYETNRFTCKSLDGQSKSLGIFPHSARLNHSCSPNVFHRYNPVINRLTIHALRDINIGEELLTSYIDICHPTVVRRQYLKHWGFRCRCSACDSPDDDEDYRRKRIEDLFVKLGKREIKMVKNERNWPVKEYERSLAIVVKCIKLLEKEGMEETDTLGVVYAAGVKLALQIRDKGENGDRGGDIVDMSEEGVEDAVRWAERVVEIQRKCLGEDSKEFVAAGALLEMARRGRVCRAERS</sequence>
<dbReference type="Proteomes" id="UP001373714">
    <property type="component" value="Unassembled WGS sequence"/>
</dbReference>
<comment type="caution">
    <text evidence="2">The sequence shown here is derived from an EMBL/GenBank/DDBJ whole genome shotgun (WGS) entry which is preliminary data.</text>
</comment>
<dbReference type="Gene3D" id="1.25.40.10">
    <property type="entry name" value="Tetratricopeptide repeat domain"/>
    <property type="match status" value="1"/>
</dbReference>
<dbReference type="SMART" id="SM00317">
    <property type="entry name" value="SET"/>
    <property type="match status" value="1"/>
</dbReference>
<dbReference type="InterPro" id="IPR046341">
    <property type="entry name" value="SET_dom_sf"/>
</dbReference>
<dbReference type="InterPro" id="IPR053185">
    <property type="entry name" value="SET_domain_protein"/>
</dbReference>
<evidence type="ECO:0000313" key="2">
    <source>
        <dbReference type="EMBL" id="KAK6345843.1"/>
    </source>
</evidence>
<name>A0AAV9US46_9PEZI</name>
<evidence type="ECO:0000313" key="3">
    <source>
        <dbReference type="Proteomes" id="UP001373714"/>
    </source>
</evidence>
<dbReference type="EMBL" id="JAVHNS010000008">
    <property type="protein sequence ID" value="KAK6345843.1"/>
    <property type="molecule type" value="Genomic_DNA"/>
</dbReference>
<organism evidence="2 3">
    <name type="scientific">Orbilia blumenaviensis</name>
    <dbReference type="NCBI Taxonomy" id="1796055"/>
    <lineage>
        <taxon>Eukaryota</taxon>
        <taxon>Fungi</taxon>
        <taxon>Dikarya</taxon>
        <taxon>Ascomycota</taxon>
        <taxon>Pezizomycotina</taxon>
        <taxon>Orbiliomycetes</taxon>
        <taxon>Orbiliales</taxon>
        <taxon>Orbiliaceae</taxon>
        <taxon>Orbilia</taxon>
    </lineage>
</organism>
<dbReference type="Pfam" id="PF00856">
    <property type="entry name" value="SET"/>
    <property type="match status" value="1"/>
</dbReference>
<dbReference type="Gene3D" id="2.170.270.10">
    <property type="entry name" value="SET domain"/>
    <property type="match status" value="1"/>
</dbReference>
<dbReference type="PANTHER" id="PTHR47332">
    <property type="entry name" value="SET DOMAIN-CONTAINING PROTEIN 5"/>
    <property type="match status" value="1"/>
</dbReference>
<reference evidence="2 3" key="1">
    <citation type="submission" date="2019-10" db="EMBL/GenBank/DDBJ databases">
        <authorList>
            <person name="Palmer J.M."/>
        </authorList>
    </citation>
    <scope>NUCLEOTIDE SEQUENCE [LARGE SCALE GENOMIC DNA]</scope>
    <source>
        <strain evidence="2 3">TWF730</strain>
    </source>
</reference>
<dbReference type="AlphaFoldDB" id="A0AAV9US46"/>
<evidence type="ECO:0000259" key="1">
    <source>
        <dbReference type="PROSITE" id="PS50280"/>
    </source>
</evidence>
<accession>A0AAV9US46</accession>
<dbReference type="InterPro" id="IPR011990">
    <property type="entry name" value="TPR-like_helical_dom_sf"/>
</dbReference>
<keyword evidence="3" id="KW-1185">Reference proteome</keyword>
<dbReference type="SUPFAM" id="SSF82199">
    <property type="entry name" value="SET domain"/>
    <property type="match status" value="1"/>
</dbReference>
<feature type="domain" description="SET" evidence="1">
    <location>
        <begin position="36"/>
        <end position="204"/>
    </location>
</feature>
<dbReference type="PANTHER" id="PTHR47332:SF4">
    <property type="entry name" value="SET DOMAIN-CONTAINING PROTEIN 5"/>
    <property type="match status" value="1"/>
</dbReference>
<dbReference type="PROSITE" id="PS50280">
    <property type="entry name" value="SET"/>
    <property type="match status" value="1"/>
</dbReference>
<dbReference type="InterPro" id="IPR001214">
    <property type="entry name" value="SET_dom"/>
</dbReference>
<gene>
    <name evidence="2" type="ORF">TWF730_010186</name>
</gene>
<dbReference type="CDD" id="cd20071">
    <property type="entry name" value="SET_SMYD"/>
    <property type="match status" value="1"/>
</dbReference>
<protein>
    <recommendedName>
        <fullName evidence="1">SET domain-containing protein</fullName>
    </recommendedName>
</protein>
<proteinExistence type="predicted"/>